<organism evidence="5 6">
    <name type="scientific">Fictibacillus halophilus</name>
    <dbReference type="NCBI Taxonomy" id="1610490"/>
    <lineage>
        <taxon>Bacteria</taxon>
        <taxon>Bacillati</taxon>
        <taxon>Bacillota</taxon>
        <taxon>Bacilli</taxon>
        <taxon>Bacillales</taxon>
        <taxon>Fictibacillaceae</taxon>
        <taxon>Fictibacillus</taxon>
    </lineage>
</organism>
<keyword evidence="3" id="KW-0472">Membrane</keyword>
<evidence type="ECO:0000259" key="4">
    <source>
        <dbReference type="Pfam" id="PF01757"/>
    </source>
</evidence>
<evidence type="ECO:0000256" key="2">
    <source>
        <dbReference type="ARBA" id="ARBA00007400"/>
    </source>
</evidence>
<accession>A0ABV2LHL3</accession>
<name>A0ABV2LHL3_9BACL</name>
<feature type="transmembrane region" description="Helical" evidence="3">
    <location>
        <begin position="292"/>
        <end position="311"/>
    </location>
</feature>
<protein>
    <recommendedName>
        <fullName evidence="4">Acyltransferase 3 domain-containing protein</fullName>
    </recommendedName>
</protein>
<dbReference type="RefSeq" id="WP_198768422.1">
    <property type="nucleotide sequence ID" value="NZ_JAEACF010000001.1"/>
</dbReference>
<sequence length="374" mass="43201">MGNQSIPDDTIKDLDSTKPLTQYNYTLDTLRVAATFMVVLIHQMSIYYENGFDGFWNFFLYRLLFDISVPIFFAAMGYFIFTKEFGTESKKKLSTISLKRSARYFKYYILASAVYVGIEYFVVQIDKAYLNYNSMEIFMSRFTLDRFINGTIGGVHLWFLMGAVLSFILFAILFRFGVHPAAMILIAGPLYYVGHIQPLANLQYVDQLIADEGLFMGMFYMTIGMFVRALTIKYNPSYLLIAIGTLLIFPFAQYFKFGPPPFIFLTASTMFFIIYARSKGSIGKNSKFIHHFSKYSLFIYLFHLGFLRLSNKALQSYNHTNGITNPFWSEAWYFPVVFTLAIVGPILLFYILYGPILVYKKQAKKKNIDLHATV</sequence>
<feature type="transmembrane region" description="Helical" evidence="3">
    <location>
        <begin position="331"/>
        <end position="358"/>
    </location>
</feature>
<comment type="similarity">
    <text evidence="2">Belongs to the acyltransferase 3 family.</text>
</comment>
<feature type="transmembrane region" description="Helical" evidence="3">
    <location>
        <begin position="261"/>
        <end position="280"/>
    </location>
</feature>
<comment type="subcellular location">
    <subcellularLocation>
        <location evidence="1">Membrane</location>
    </subcellularLocation>
</comment>
<gene>
    <name evidence="5" type="ORF">ABID52_000558</name>
</gene>
<feature type="transmembrane region" description="Helical" evidence="3">
    <location>
        <begin position="213"/>
        <end position="231"/>
    </location>
</feature>
<keyword evidence="3" id="KW-1133">Transmembrane helix</keyword>
<feature type="transmembrane region" description="Helical" evidence="3">
    <location>
        <begin position="155"/>
        <end position="174"/>
    </location>
</feature>
<evidence type="ECO:0000256" key="1">
    <source>
        <dbReference type="ARBA" id="ARBA00004370"/>
    </source>
</evidence>
<reference evidence="5 6" key="1">
    <citation type="submission" date="2024-06" db="EMBL/GenBank/DDBJ databases">
        <title>Genomic Encyclopedia of Type Strains, Phase IV (KMG-IV): sequencing the most valuable type-strain genomes for metagenomic binning, comparative biology and taxonomic classification.</title>
        <authorList>
            <person name="Goeker M."/>
        </authorList>
    </citation>
    <scope>NUCLEOTIDE SEQUENCE [LARGE SCALE GENOMIC DNA]</scope>
    <source>
        <strain evidence="5 6">DSM 100124</strain>
    </source>
</reference>
<dbReference type="InterPro" id="IPR002656">
    <property type="entry name" value="Acyl_transf_3_dom"/>
</dbReference>
<evidence type="ECO:0000313" key="6">
    <source>
        <dbReference type="Proteomes" id="UP001549097"/>
    </source>
</evidence>
<feature type="domain" description="Acyltransferase 3" evidence="4">
    <location>
        <begin position="24"/>
        <end position="349"/>
    </location>
</feature>
<feature type="transmembrane region" description="Helical" evidence="3">
    <location>
        <begin position="238"/>
        <end position="255"/>
    </location>
</feature>
<feature type="transmembrane region" description="Helical" evidence="3">
    <location>
        <begin position="181"/>
        <end position="201"/>
    </location>
</feature>
<feature type="transmembrane region" description="Helical" evidence="3">
    <location>
        <begin position="107"/>
        <end position="125"/>
    </location>
</feature>
<dbReference type="Proteomes" id="UP001549097">
    <property type="component" value="Unassembled WGS sequence"/>
</dbReference>
<evidence type="ECO:0000313" key="5">
    <source>
        <dbReference type="EMBL" id="MET3726977.1"/>
    </source>
</evidence>
<keyword evidence="6" id="KW-1185">Reference proteome</keyword>
<keyword evidence="3" id="KW-0812">Transmembrane</keyword>
<feature type="transmembrane region" description="Helical" evidence="3">
    <location>
        <begin position="60"/>
        <end position="81"/>
    </location>
</feature>
<evidence type="ECO:0000256" key="3">
    <source>
        <dbReference type="SAM" id="Phobius"/>
    </source>
</evidence>
<comment type="caution">
    <text evidence="5">The sequence shown here is derived from an EMBL/GenBank/DDBJ whole genome shotgun (WGS) entry which is preliminary data.</text>
</comment>
<dbReference type="EMBL" id="JBEPMP010000001">
    <property type="protein sequence ID" value="MET3726977.1"/>
    <property type="molecule type" value="Genomic_DNA"/>
</dbReference>
<dbReference type="Pfam" id="PF01757">
    <property type="entry name" value="Acyl_transf_3"/>
    <property type="match status" value="1"/>
</dbReference>
<proteinExistence type="inferred from homology"/>